<name>A0AAN3A5F7_BACO1</name>
<reference evidence="2" key="2">
    <citation type="submission" date="2007-04" db="EMBL/GenBank/DDBJ databases">
        <title>Draft genome sequence of Bacteroides ovatus (ATCC 8483).</title>
        <authorList>
            <person name="Sudarsanam P."/>
            <person name="Ley R."/>
            <person name="Guruge J."/>
            <person name="Turnbaugh P.J."/>
            <person name="Mahowald M."/>
            <person name="Liep D."/>
            <person name="Gordon J."/>
        </authorList>
    </citation>
    <scope>NUCLEOTIDE SEQUENCE [LARGE SCALE GENOMIC DNA]</scope>
    <source>
        <strain evidence="2">ATCC 8483 / DSM 1896 / JCM 5824 / BCRC 10623 / CCUG 4943 / NCTC 11153</strain>
    </source>
</reference>
<organism evidence="1 2">
    <name type="scientific">Bacteroides ovatus (strain ATCC 8483 / DSM 1896 / JCM 5824 / BCRC 10623 / CCUG 4943 / NCTC 11153)</name>
    <dbReference type="NCBI Taxonomy" id="411476"/>
    <lineage>
        <taxon>Bacteria</taxon>
        <taxon>Pseudomonadati</taxon>
        <taxon>Bacteroidota</taxon>
        <taxon>Bacteroidia</taxon>
        <taxon>Bacteroidales</taxon>
        <taxon>Bacteroidaceae</taxon>
        <taxon>Bacteroides</taxon>
    </lineage>
</organism>
<dbReference type="Proteomes" id="UP000005475">
    <property type="component" value="Unassembled WGS sequence"/>
</dbReference>
<sequence>MLIYDYLRGVSVVSSLGVKKLLIFKFERQYVIYSIKE</sequence>
<evidence type="ECO:0000313" key="1">
    <source>
        <dbReference type="EMBL" id="EDO10060.1"/>
    </source>
</evidence>
<proteinExistence type="predicted"/>
<comment type="caution">
    <text evidence="1">The sequence shown here is derived from an EMBL/GenBank/DDBJ whole genome shotgun (WGS) entry which is preliminary data.</text>
</comment>
<evidence type="ECO:0000313" key="2">
    <source>
        <dbReference type="Proteomes" id="UP000005475"/>
    </source>
</evidence>
<accession>A0AAN3A5F7</accession>
<dbReference type="EMBL" id="AAXF02000053">
    <property type="protein sequence ID" value="EDO10060.1"/>
    <property type="molecule type" value="Genomic_DNA"/>
</dbReference>
<gene>
    <name evidence="1" type="ORF">BACOVA_04441</name>
</gene>
<protein>
    <submittedName>
        <fullName evidence="1">Uncharacterized protein</fullName>
    </submittedName>
</protein>
<reference evidence="1 2" key="1">
    <citation type="submission" date="2007-03" db="EMBL/GenBank/DDBJ databases">
        <authorList>
            <person name="Fulton L."/>
            <person name="Clifton S."/>
            <person name="Fulton B."/>
            <person name="Xu J."/>
            <person name="Minx P."/>
            <person name="Pepin K.H."/>
            <person name="Johnson M."/>
            <person name="Thiruvilangam P."/>
            <person name="Bhonagiri V."/>
            <person name="Nash W.E."/>
            <person name="Mardis E.R."/>
            <person name="Wilson R.K."/>
        </authorList>
    </citation>
    <scope>NUCLEOTIDE SEQUENCE [LARGE SCALE GENOMIC DNA]</scope>
    <source>
        <strain evidence="2">ATCC 8483 / DSM 1896 / JCM 5824 / BCRC 10623 / CCUG 4943 / NCTC 11153</strain>
    </source>
</reference>
<dbReference type="AlphaFoldDB" id="A0AAN3A5F7"/>